<comment type="similarity">
    <text evidence="1">Belongs to the BlaI transcriptional regulatory family.</text>
</comment>
<evidence type="ECO:0000313" key="5">
    <source>
        <dbReference type="EMBL" id="RGJ07966.1"/>
    </source>
</evidence>
<dbReference type="InterPro" id="IPR036390">
    <property type="entry name" value="WH_DNA-bd_sf"/>
</dbReference>
<dbReference type="EMBL" id="QSON01000001">
    <property type="protein sequence ID" value="RGJ07966.1"/>
    <property type="molecule type" value="Genomic_DNA"/>
</dbReference>
<dbReference type="Pfam" id="PF03965">
    <property type="entry name" value="Penicillinase_R"/>
    <property type="match status" value="1"/>
</dbReference>
<dbReference type="Gene3D" id="1.10.10.10">
    <property type="entry name" value="Winged helix-like DNA-binding domain superfamily/Winged helix DNA-binding domain"/>
    <property type="match status" value="1"/>
</dbReference>
<evidence type="ECO:0008006" key="7">
    <source>
        <dbReference type="Google" id="ProtNLM"/>
    </source>
</evidence>
<dbReference type="GO" id="GO:0003677">
    <property type="term" value="F:DNA binding"/>
    <property type="evidence" value="ECO:0007669"/>
    <property type="project" value="UniProtKB-KW"/>
</dbReference>
<keyword evidence="2" id="KW-0805">Transcription regulation</keyword>
<evidence type="ECO:0000313" key="6">
    <source>
        <dbReference type="Proteomes" id="UP000263014"/>
    </source>
</evidence>
<name>A0A374PFH3_9FIRM</name>
<evidence type="ECO:0000256" key="4">
    <source>
        <dbReference type="ARBA" id="ARBA00023163"/>
    </source>
</evidence>
<evidence type="ECO:0000256" key="2">
    <source>
        <dbReference type="ARBA" id="ARBA00023015"/>
    </source>
</evidence>
<accession>A0A374PFH3</accession>
<keyword evidence="4" id="KW-0804">Transcription</keyword>
<dbReference type="InterPro" id="IPR005650">
    <property type="entry name" value="BlaI_family"/>
</dbReference>
<proteinExistence type="inferred from homology"/>
<dbReference type="AlphaFoldDB" id="A0A374PFH3"/>
<dbReference type="SUPFAM" id="SSF46785">
    <property type="entry name" value="Winged helix' DNA-binding domain"/>
    <property type="match status" value="1"/>
</dbReference>
<dbReference type="GO" id="GO:0045892">
    <property type="term" value="P:negative regulation of DNA-templated transcription"/>
    <property type="evidence" value="ECO:0007669"/>
    <property type="project" value="InterPro"/>
</dbReference>
<dbReference type="RefSeq" id="WP_117630402.1">
    <property type="nucleotide sequence ID" value="NZ_QSON01000001.1"/>
</dbReference>
<evidence type="ECO:0000256" key="1">
    <source>
        <dbReference type="ARBA" id="ARBA00011046"/>
    </source>
</evidence>
<sequence length="124" mass="14358">MNYEPLSPKEYEFMEIIWAHPEGISSHDICENFPQAQGTKATILFRIRKKGYATMRQVVKQTIYTPLMSKEEYRRIISEQNLKRKLGISSLEGLVASLCGKKELSAKQADKLNNFIEELMKDDE</sequence>
<comment type="caution">
    <text evidence="5">The sequence shown here is derived from an EMBL/GenBank/DDBJ whole genome shotgun (WGS) entry which is preliminary data.</text>
</comment>
<protein>
    <recommendedName>
        <fullName evidence="7">BlaI/MecI/CopY family transcriptional regulator</fullName>
    </recommendedName>
</protein>
<organism evidence="5 6">
    <name type="scientific">Hungatella hathewayi</name>
    <dbReference type="NCBI Taxonomy" id="154046"/>
    <lineage>
        <taxon>Bacteria</taxon>
        <taxon>Bacillati</taxon>
        <taxon>Bacillota</taxon>
        <taxon>Clostridia</taxon>
        <taxon>Lachnospirales</taxon>
        <taxon>Lachnospiraceae</taxon>
        <taxon>Hungatella</taxon>
    </lineage>
</organism>
<dbReference type="InterPro" id="IPR036388">
    <property type="entry name" value="WH-like_DNA-bd_sf"/>
</dbReference>
<dbReference type="Proteomes" id="UP000263014">
    <property type="component" value="Unassembled WGS sequence"/>
</dbReference>
<reference evidence="5 6" key="1">
    <citation type="submission" date="2018-08" db="EMBL/GenBank/DDBJ databases">
        <title>A genome reference for cultivated species of the human gut microbiota.</title>
        <authorList>
            <person name="Zou Y."/>
            <person name="Xue W."/>
            <person name="Luo G."/>
        </authorList>
    </citation>
    <scope>NUCLEOTIDE SEQUENCE [LARGE SCALE GENOMIC DNA]</scope>
    <source>
        <strain evidence="5 6">TM09-12</strain>
    </source>
</reference>
<keyword evidence="3" id="KW-0238">DNA-binding</keyword>
<evidence type="ECO:0000256" key="3">
    <source>
        <dbReference type="ARBA" id="ARBA00023125"/>
    </source>
</evidence>
<dbReference type="PIRSF" id="PIRSF019455">
    <property type="entry name" value="CopR_AtkY"/>
    <property type="match status" value="1"/>
</dbReference>
<gene>
    <name evidence="5" type="ORF">DXD79_00685</name>
</gene>